<protein>
    <submittedName>
        <fullName evidence="1">Uncharacterized protein</fullName>
    </submittedName>
</protein>
<proteinExistence type="predicted"/>
<evidence type="ECO:0000313" key="1">
    <source>
        <dbReference type="EMBL" id="KAJ1346806.1"/>
    </source>
</evidence>
<organism evidence="1 2">
    <name type="scientific">Parelaphostrongylus tenuis</name>
    <name type="common">Meningeal worm</name>
    <dbReference type="NCBI Taxonomy" id="148309"/>
    <lineage>
        <taxon>Eukaryota</taxon>
        <taxon>Metazoa</taxon>
        <taxon>Ecdysozoa</taxon>
        <taxon>Nematoda</taxon>
        <taxon>Chromadorea</taxon>
        <taxon>Rhabditida</taxon>
        <taxon>Rhabditina</taxon>
        <taxon>Rhabditomorpha</taxon>
        <taxon>Strongyloidea</taxon>
        <taxon>Metastrongylidae</taxon>
        <taxon>Parelaphostrongylus</taxon>
    </lineage>
</organism>
<name>A0AAD5MD72_PARTN</name>
<sequence>MENNMKEELERKRKAAWTAFGPLKEATDQMTKCSYNDTQMVTIVSIKDPFRWPSAISTLQKQLV</sequence>
<dbReference type="AlphaFoldDB" id="A0AAD5MD72"/>
<dbReference type="EMBL" id="JAHQIW010000223">
    <property type="protein sequence ID" value="KAJ1346806.1"/>
    <property type="molecule type" value="Genomic_DNA"/>
</dbReference>
<comment type="caution">
    <text evidence="1">The sequence shown here is derived from an EMBL/GenBank/DDBJ whole genome shotgun (WGS) entry which is preliminary data.</text>
</comment>
<accession>A0AAD5MD72</accession>
<evidence type="ECO:0000313" key="2">
    <source>
        <dbReference type="Proteomes" id="UP001196413"/>
    </source>
</evidence>
<reference evidence="1" key="1">
    <citation type="submission" date="2021-06" db="EMBL/GenBank/DDBJ databases">
        <title>Parelaphostrongylus tenuis whole genome reference sequence.</title>
        <authorList>
            <person name="Garwood T.J."/>
            <person name="Larsen P.A."/>
            <person name="Fountain-Jones N.M."/>
            <person name="Garbe J.R."/>
            <person name="Macchietto M.G."/>
            <person name="Kania S.A."/>
            <person name="Gerhold R.W."/>
            <person name="Richards J.E."/>
            <person name="Wolf T.M."/>
        </authorList>
    </citation>
    <scope>NUCLEOTIDE SEQUENCE</scope>
    <source>
        <strain evidence="1">MNPRO001-30</strain>
        <tissue evidence="1">Meninges</tissue>
    </source>
</reference>
<gene>
    <name evidence="1" type="ORF">KIN20_001705</name>
</gene>
<keyword evidence="2" id="KW-1185">Reference proteome</keyword>
<dbReference type="Proteomes" id="UP001196413">
    <property type="component" value="Unassembled WGS sequence"/>
</dbReference>